<dbReference type="NCBIfam" id="NF006156">
    <property type="entry name" value="PRK08299.1"/>
    <property type="match status" value="1"/>
</dbReference>
<dbReference type="GO" id="GO:0004450">
    <property type="term" value="F:isocitrate dehydrogenase (NADP+) activity"/>
    <property type="evidence" value="ECO:0007669"/>
    <property type="project" value="UniProtKB-UniRule"/>
</dbReference>
<evidence type="ECO:0000256" key="1">
    <source>
        <dbReference type="ARBA" id="ARBA00001936"/>
    </source>
</evidence>
<protein>
    <recommendedName>
        <fullName evidence="10">Isocitrate dehydrogenase [NADP]</fullName>
        <ecNumber evidence="10">1.1.1.42</ecNumber>
    </recommendedName>
</protein>
<dbReference type="SUPFAM" id="SSF53659">
    <property type="entry name" value="Isocitrate/Isopropylmalate dehydrogenase-like"/>
    <property type="match status" value="1"/>
</dbReference>
<dbReference type="GO" id="GO:0006097">
    <property type="term" value="P:glyoxylate cycle"/>
    <property type="evidence" value="ECO:0007669"/>
    <property type="project" value="UniProtKB-KW"/>
</dbReference>
<keyword evidence="6 10" id="KW-0460">Magnesium</keyword>
<evidence type="ECO:0000256" key="10">
    <source>
        <dbReference type="PIRNR" id="PIRNR000108"/>
    </source>
</evidence>
<feature type="site" description="Critical for catalysis" evidence="11">
    <location>
        <position position="139"/>
    </location>
</feature>
<dbReference type="PROSITE" id="PS00470">
    <property type="entry name" value="IDH_IMDH"/>
    <property type="match status" value="1"/>
</dbReference>
<dbReference type="InterPro" id="IPR004790">
    <property type="entry name" value="Isocitrate_DH_NADP"/>
</dbReference>
<evidence type="ECO:0000256" key="9">
    <source>
        <dbReference type="ARBA" id="ARBA00023211"/>
    </source>
</evidence>
<reference evidence="16 17" key="1">
    <citation type="submission" date="2020-02" db="EMBL/GenBank/DDBJ databases">
        <title>Draft genome sequence of two Spirosoma agri KCTC 52727 and Spirosoma terrae KCTC 52035.</title>
        <authorList>
            <person name="Rojas J."/>
            <person name="Ambika Manirajan B."/>
            <person name="Suarez C."/>
            <person name="Ratering S."/>
            <person name="Schnell S."/>
        </authorList>
    </citation>
    <scope>NUCLEOTIDE SEQUENCE [LARGE SCALE GENOMIC DNA]</scope>
    <source>
        <strain evidence="16 17">KCTC 52035</strain>
    </source>
</reference>
<evidence type="ECO:0000256" key="6">
    <source>
        <dbReference type="ARBA" id="ARBA00022842"/>
    </source>
</evidence>
<evidence type="ECO:0000256" key="3">
    <source>
        <dbReference type="ARBA" id="ARBA00022435"/>
    </source>
</evidence>
<gene>
    <name evidence="16" type="ORF">GK108_27845</name>
</gene>
<dbReference type="GO" id="GO:0000287">
    <property type="term" value="F:magnesium ion binding"/>
    <property type="evidence" value="ECO:0007669"/>
    <property type="project" value="InterPro"/>
</dbReference>
<keyword evidence="7 10" id="KW-0521">NADP</keyword>
<dbReference type="GO" id="GO:0051287">
    <property type="term" value="F:NAD binding"/>
    <property type="evidence" value="ECO:0007669"/>
    <property type="project" value="InterPro"/>
</dbReference>
<evidence type="ECO:0000256" key="4">
    <source>
        <dbReference type="ARBA" id="ARBA00022532"/>
    </source>
</evidence>
<comment type="cofactor">
    <cofactor evidence="10 13">
        <name>Mg(2+)</name>
        <dbReference type="ChEBI" id="CHEBI:18420"/>
    </cofactor>
    <cofactor evidence="10 13">
        <name>Mn(2+)</name>
        <dbReference type="ChEBI" id="CHEBI:29035"/>
    </cofactor>
    <text evidence="10 13">Binds 1 Mg(2+) or Mn(2+) ion per subunit.</text>
</comment>
<dbReference type="GO" id="GO:0006102">
    <property type="term" value="P:isocitrate metabolic process"/>
    <property type="evidence" value="ECO:0007669"/>
    <property type="project" value="UniProtKB-UniRule"/>
</dbReference>
<evidence type="ECO:0000313" key="16">
    <source>
        <dbReference type="EMBL" id="NDU98729.1"/>
    </source>
</evidence>
<feature type="binding site" evidence="14">
    <location>
        <position position="254"/>
    </location>
    <ligand>
        <name>NADP(+)</name>
        <dbReference type="ChEBI" id="CHEBI:58349"/>
    </ligand>
</feature>
<organism evidence="16 17">
    <name type="scientific">Spirosoma terrae</name>
    <dbReference type="NCBI Taxonomy" id="1968276"/>
    <lineage>
        <taxon>Bacteria</taxon>
        <taxon>Pseudomonadati</taxon>
        <taxon>Bacteroidota</taxon>
        <taxon>Cytophagia</taxon>
        <taxon>Cytophagales</taxon>
        <taxon>Cytophagaceae</taxon>
        <taxon>Spirosoma</taxon>
    </lineage>
</organism>
<evidence type="ECO:0000256" key="14">
    <source>
        <dbReference type="PIRSR" id="PIRSR000108-4"/>
    </source>
</evidence>
<dbReference type="PIRSF" id="PIRSF000108">
    <property type="entry name" value="IDH_NADP"/>
    <property type="match status" value="1"/>
</dbReference>
<name>A0A6L9LP76_9BACT</name>
<comment type="cofactor">
    <cofactor evidence="1">
        <name>Mn(2+)</name>
        <dbReference type="ChEBI" id="CHEBI:29035"/>
    </cofactor>
</comment>
<keyword evidence="3" id="KW-0329">Glyoxylate bypass</keyword>
<dbReference type="RefSeq" id="WP_163954866.1">
    <property type="nucleotide sequence ID" value="NZ_JAAFZH010000020.1"/>
</dbReference>
<feature type="binding site" evidence="12">
    <location>
        <position position="109"/>
    </location>
    <ligand>
        <name>D-threo-isocitrate</name>
        <dbReference type="ChEBI" id="CHEBI:15562"/>
    </ligand>
</feature>
<comment type="catalytic activity">
    <reaction evidence="10">
        <text>D-threo-isocitrate + NADP(+) = 2-oxoglutarate + CO2 + NADPH</text>
        <dbReference type="Rhea" id="RHEA:19629"/>
        <dbReference type="ChEBI" id="CHEBI:15562"/>
        <dbReference type="ChEBI" id="CHEBI:16526"/>
        <dbReference type="ChEBI" id="CHEBI:16810"/>
        <dbReference type="ChEBI" id="CHEBI:57783"/>
        <dbReference type="ChEBI" id="CHEBI:58349"/>
        <dbReference type="EC" id="1.1.1.42"/>
    </reaction>
</comment>
<comment type="similarity">
    <text evidence="2 10">Belongs to the isocitrate and isopropylmalate dehydrogenases family.</text>
</comment>
<keyword evidence="9 10" id="KW-0464">Manganese</keyword>
<feature type="binding site" evidence="14">
    <location>
        <begin position="304"/>
        <end position="309"/>
    </location>
    <ligand>
        <name>NADP(+)</name>
        <dbReference type="ChEBI" id="CHEBI:58349"/>
    </ligand>
</feature>
<feature type="binding site" evidence="12">
    <location>
        <begin position="94"/>
        <end position="100"/>
    </location>
    <ligand>
        <name>D-threo-isocitrate</name>
        <dbReference type="ChEBI" id="CHEBI:15562"/>
    </ligand>
</feature>
<dbReference type="Proteomes" id="UP000474175">
    <property type="component" value="Unassembled WGS sequence"/>
</dbReference>
<dbReference type="PANTHER" id="PTHR11822:SF21">
    <property type="entry name" value="ISOCITRATE DEHYDROGENASE [NADP], MITOCHONDRIAL"/>
    <property type="match status" value="1"/>
</dbReference>
<sequence length="407" mass="46015">MEKIKVANPVVELDGDEMTRIIWKFIKDKLILPYVDVDIKYYDLGIEYRDETNDQVTIDAANAIKEYGVGIKCATITPDEDRVKEFNLKQMWKSPNGTIRNILDGTVFREPIVMNNVPRLVVNWKAPIIVGRHAFGDQYRATDFIVPGKGKLTMKFEGEDGTVQEYEVFNFKGPGVAMGMYNVDESIKGFARSCFNVALQKGWPLYLSTKNTILKKYDGRFKDIFQEIYETEFKETGVHYEHRLIDDMVASALKWEGNFVWACKNYDGDVQSDTVAQGFGSLGLMTSVLLTPDGNTMEAEAAHGTVTRHYREYQKGNKTSTNPIASIYAWTRGLAFRGKLDGNQELIDFANALEDVCVETVESGKMTKDLAISAFPDVKNLVAGEHYLYTEDFLEALDENLKAKLAK</sequence>
<dbReference type="EMBL" id="JAAFZH010000020">
    <property type="protein sequence ID" value="NDU98729.1"/>
    <property type="molecule type" value="Genomic_DNA"/>
</dbReference>
<evidence type="ECO:0000256" key="11">
    <source>
        <dbReference type="PIRSR" id="PIRSR000108-1"/>
    </source>
</evidence>
<comment type="caution">
    <text evidence="16">The sequence shown here is derived from an EMBL/GenBank/DDBJ whole genome shotgun (WGS) entry which is preliminary data.</text>
</comment>
<keyword evidence="8 10" id="KW-0560">Oxidoreductase</keyword>
<feature type="binding site" evidence="14">
    <location>
        <position position="322"/>
    </location>
    <ligand>
        <name>NADP(+)</name>
        <dbReference type="ChEBI" id="CHEBI:58349"/>
    </ligand>
</feature>
<dbReference type="EC" id="1.1.1.42" evidence="10"/>
<dbReference type="Pfam" id="PF00180">
    <property type="entry name" value="Iso_dh"/>
    <property type="match status" value="1"/>
</dbReference>
<dbReference type="SMART" id="SM01329">
    <property type="entry name" value="Iso_dh"/>
    <property type="match status" value="1"/>
</dbReference>
<keyword evidence="17" id="KW-1185">Reference proteome</keyword>
<dbReference type="FunFam" id="3.40.718.10:FF:000002">
    <property type="entry name" value="Isocitrate dehydrogenase [NADP]"/>
    <property type="match status" value="1"/>
</dbReference>
<evidence type="ECO:0000256" key="5">
    <source>
        <dbReference type="ARBA" id="ARBA00022723"/>
    </source>
</evidence>
<dbReference type="Gene3D" id="3.40.718.10">
    <property type="entry name" value="Isopropylmalate Dehydrogenase"/>
    <property type="match status" value="1"/>
</dbReference>
<evidence type="ECO:0000256" key="8">
    <source>
        <dbReference type="ARBA" id="ARBA00023002"/>
    </source>
</evidence>
<feature type="binding site" evidence="12">
    <location>
        <position position="77"/>
    </location>
    <ligand>
        <name>D-threo-isocitrate</name>
        <dbReference type="ChEBI" id="CHEBI:15562"/>
    </ligand>
</feature>
<feature type="binding site" evidence="13">
    <location>
        <position position="246"/>
    </location>
    <ligand>
        <name>Mn(2+)</name>
        <dbReference type="ChEBI" id="CHEBI:29035"/>
    </ligand>
</feature>
<dbReference type="PANTHER" id="PTHR11822">
    <property type="entry name" value="NADP-SPECIFIC ISOCITRATE DEHYDROGENASE"/>
    <property type="match status" value="1"/>
</dbReference>
<feature type="site" description="Critical for catalysis" evidence="11">
    <location>
        <position position="210"/>
    </location>
</feature>
<dbReference type="NCBIfam" id="TIGR00127">
    <property type="entry name" value="nadp_idh_euk"/>
    <property type="match status" value="1"/>
</dbReference>
<dbReference type="AlphaFoldDB" id="A0A6L9LP76"/>
<feature type="domain" description="Isopropylmalate dehydrogenase-like" evidence="15">
    <location>
        <begin position="9"/>
        <end position="397"/>
    </location>
</feature>
<evidence type="ECO:0000256" key="2">
    <source>
        <dbReference type="ARBA" id="ARBA00007769"/>
    </source>
</evidence>
<evidence type="ECO:0000259" key="15">
    <source>
        <dbReference type="SMART" id="SM01329"/>
    </source>
</evidence>
<dbReference type="GO" id="GO:0006099">
    <property type="term" value="P:tricarboxylic acid cycle"/>
    <property type="evidence" value="ECO:0007669"/>
    <property type="project" value="UniProtKB-KW"/>
</dbReference>
<proteinExistence type="inferred from homology"/>
<feature type="binding site" evidence="14">
    <location>
        <position position="82"/>
    </location>
    <ligand>
        <name>NADP(+)</name>
        <dbReference type="ChEBI" id="CHEBI:58349"/>
    </ligand>
</feature>
<dbReference type="InterPro" id="IPR024084">
    <property type="entry name" value="IsoPropMal-DH-like_dom"/>
</dbReference>
<feature type="binding site" evidence="12">
    <location>
        <position position="132"/>
    </location>
    <ligand>
        <name>D-threo-isocitrate</name>
        <dbReference type="ChEBI" id="CHEBI:15562"/>
    </ligand>
</feature>
<evidence type="ECO:0000256" key="7">
    <source>
        <dbReference type="ARBA" id="ARBA00022857"/>
    </source>
</evidence>
<keyword evidence="5 10" id="KW-0479">Metal-binding</keyword>
<evidence type="ECO:0000313" key="17">
    <source>
        <dbReference type="Proteomes" id="UP000474175"/>
    </source>
</evidence>
<feature type="binding site" evidence="13">
    <location>
        <position position="269"/>
    </location>
    <ligand>
        <name>Mn(2+)</name>
        <dbReference type="ChEBI" id="CHEBI:29035"/>
    </ligand>
</feature>
<evidence type="ECO:0000256" key="13">
    <source>
        <dbReference type="PIRSR" id="PIRSR000108-3"/>
    </source>
</evidence>
<evidence type="ECO:0000256" key="12">
    <source>
        <dbReference type="PIRSR" id="PIRSR000108-2"/>
    </source>
</evidence>
<dbReference type="InterPro" id="IPR019818">
    <property type="entry name" value="IsoCit/isopropylmalate_DH_CS"/>
</dbReference>
<keyword evidence="4 10" id="KW-0816">Tricarboxylic acid cycle</keyword>
<feature type="binding site" evidence="14">
    <location>
        <begin position="75"/>
        <end position="77"/>
    </location>
    <ligand>
        <name>NADP(+)</name>
        <dbReference type="ChEBI" id="CHEBI:58349"/>
    </ligand>
</feature>
<accession>A0A6L9LP76</accession>